<gene>
    <name evidence="2" type="ORF">SAMN05421760_106220</name>
</gene>
<dbReference type="InterPro" id="IPR013320">
    <property type="entry name" value="ConA-like_dom_sf"/>
</dbReference>
<feature type="chain" id="PRO_5012184877" evidence="1">
    <location>
        <begin position="22"/>
        <end position="757"/>
    </location>
</feature>
<dbReference type="STRING" id="619304.SAMN05421760_106220"/>
<evidence type="ECO:0000313" key="3">
    <source>
        <dbReference type="Proteomes" id="UP000185999"/>
    </source>
</evidence>
<name>A0A1N7MNB3_9GAMM</name>
<dbReference type="Proteomes" id="UP000185999">
    <property type="component" value="Unassembled WGS sequence"/>
</dbReference>
<accession>A0A1N7MNB3</accession>
<keyword evidence="3" id="KW-1185">Reference proteome</keyword>
<dbReference type="SUPFAM" id="SSF49899">
    <property type="entry name" value="Concanavalin A-like lectins/glucanases"/>
    <property type="match status" value="1"/>
</dbReference>
<sequence>MPRYGATLTLPAITGSHTNFAVLLTNASFPVAAIDGGATSIANGGGNLRAYTDDTKATQLPVEVISFVTGGSPQIQVRVKTTAYTGATIYIESDTVASLQPGETEDYGRNNVWTDYLAVLHLNDSSYVDSTGNGHDGVAYGAVTQTTYGAPFGSTWTDFGSTTSKLTLTDTANLLDSSFFTITTWNRRDVLHSGGIISNRHESISANWFQLNARGSSNEELQGIVQDGAGESGAITGPQYVNISPVTKTTRSCLSSDAINCYIYVNGVIAATNAMPGNGQLTNSQPILVGNYYNGNLAFNGKIGSVTIRLGSIDPNREAAEHSNESSDTTWLTVGAWDDQDVGGAPTYTITLDSIASGATVGQSALAPSPVSVQSLSVASGGSVGEPSFIPIQSISAEGVGTDTQVGGAVITPGPVVVESVGVSNPSAVGALVFNQGGAPSQVISAEGVGTDTQVGGAVITPGPVVVESVGVSNPSAVGALVFNQGGAPSQVISAEGVGTDTQVGGAVITPGPVVVESVGVSNPSAVGALVFNQGGAPSQVISTEGVGTDTQVGGALFTPAPVVVESVGVSTSAAVGESSLSAGTVSFTPSSIASGATVGQSELAPSPVSVQSLSVASGGSVGEPSFIPIQSISAEGVGTDTQVGGAVITPAPVVVESVGVSTSAAVGESSLSAGTVSFTPSSIAETATIGVPALISQEQTLHLIGLDNSSAAGVPRIGEVVSACPIACLDLVVSQGTLELLVWRPTLDIEIQRICQ</sequence>
<keyword evidence="2" id="KW-0430">Lectin</keyword>
<dbReference type="RefSeq" id="WP_076496050.1">
    <property type="nucleotide sequence ID" value="NZ_FTOE01000006.1"/>
</dbReference>
<dbReference type="AlphaFoldDB" id="A0A1N7MNB3"/>
<dbReference type="OrthoDB" id="7068554at2"/>
<dbReference type="GO" id="GO:0030246">
    <property type="term" value="F:carbohydrate binding"/>
    <property type="evidence" value="ECO:0007669"/>
    <property type="project" value="UniProtKB-KW"/>
</dbReference>
<protein>
    <submittedName>
        <fullName evidence="2">Concanavalin A-like lectin/glucanases superfamily protein</fullName>
    </submittedName>
</protein>
<reference evidence="3" key="1">
    <citation type="submission" date="2017-01" db="EMBL/GenBank/DDBJ databases">
        <authorList>
            <person name="Varghese N."/>
            <person name="Submissions S."/>
        </authorList>
    </citation>
    <scope>NUCLEOTIDE SEQUENCE [LARGE SCALE GENOMIC DNA]</scope>
    <source>
        <strain evidence="3">DSM 22306</strain>
    </source>
</reference>
<keyword evidence="1" id="KW-0732">Signal</keyword>
<evidence type="ECO:0000313" key="2">
    <source>
        <dbReference type="EMBL" id="SIS87646.1"/>
    </source>
</evidence>
<dbReference type="Pfam" id="PF13385">
    <property type="entry name" value="Laminin_G_3"/>
    <property type="match status" value="1"/>
</dbReference>
<organism evidence="2 3">
    <name type="scientific">Neptunomonas antarctica</name>
    <dbReference type="NCBI Taxonomy" id="619304"/>
    <lineage>
        <taxon>Bacteria</taxon>
        <taxon>Pseudomonadati</taxon>
        <taxon>Pseudomonadota</taxon>
        <taxon>Gammaproteobacteria</taxon>
        <taxon>Oceanospirillales</taxon>
        <taxon>Oceanospirillaceae</taxon>
        <taxon>Neptunomonas</taxon>
    </lineage>
</organism>
<dbReference type="Gene3D" id="2.60.120.200">
    <property type="match status" value="1"/>
</dbReference>
<proteinExistence type="predicted"/>
<evidence type="ECO:0000256" key="1">
    <source>
        <dbReference type="SAM" id="SignalP"/>
    </source>
</evidence>
<dbReference type="EMBL" id="FTOE01000006">
    <property type="protein sequence ID" value="SIS87646.1"/>
    <property type="molecule type" value="Genomic_DNA"/>
</dbReference>
<feature type="signal peptide" evidence="1">
    <location>
        <begin position="1"/>
        <end position="21"/>
    </location>
</feature>